<accession>A0AAD6VBE5</accession>
<feature type="compositionally biased region" description="Basic and acidic residues" evidence="1">
    <location>
        <begin position="251"/>
        <end position="260"/>
    </location>
</feature>
<feature type="compositionally biased region" description="Basic residues" evidence="1">
    <location>
        <begin position="321"/>
        <end position="330"/>
    </location>
</feature>
<evidence type="ECO:0000313" key="3">
    <source>
        <dbReference type="EMBL" id="KAJ7208216.1"/>
    </source>
</evidence>
<feature type="region of interest" description="Disordered" evidence="1">
    <location>
        <begin position="204"/>
        <end position="224"/>
    </location>
</feature>
<proteinExistence type="predicted"/>
<reference evidence="3" key="1">
    <citation type="submission" date="2023-03" db="EMBL/GenBank/DDBJ databases">
        <title>Massive genome expansion in bonnet fungi (Mycena s.s.) driven by repeated elements and novel gene families across ecological guilds.</title>
        <authorList>
            <consortium name="Lawrence Berkeley National Laboratory"/>
            <person name="Harder C.B."/>
            <person name="Miyauchi S."/>
            <person name="Viragh M."/>
            <person name="Kuo A."/>
            <person name="Thoen E."/>
            <person name="Andreopoulos B."/>
            <person name="Lu D."/>
            <person name="Skrede I."/>
            <person name="Drula E."/>
            <person name="Henrissat B."/>
            <person name="Morin E."/>
            <person name="Kohler A."/>
            <person name="Barry K."/>
            <person name="LaButti K."/>
            <person name="Morin E."/>
            <person name="Salamov A."/>
            <person name="Lipzen A."/>
            <person name="Mereny Z."/>
            <person name="Hegedus B."/>
            <person name="Baldrian P."/>
            <person name="Stursova M."/>
            <person name="Weitz H."/>
            <person name="Taylor A."/>
            <person name="Grigoriev I.V."/>
            <person name="Nagy L.G."/>
            <person name="Martin F."/>
            <person name="Kauserud H."/>
        </authorList>
    </citation>
    <scope>NUCLEOTIDE SEQUENCE</scope>
    <source>
        <strain evidence="3">9144</strain>
    </source>
</reference>
<organism evidence="3 4">
    <name type="scientific">Mycena pura</name>
    <dbReference type="NCBI Taxonomy" id="153505"/>
    <lineage>
        <taxon>Eukaryota</taxon>
        <taxon>Fungi</taxon>
        <taxon>Dikarya</taxon>
        <taxon>Basidiomycota</taxon>
        <taxon>Agaricomycotina</taxon>
        <taxon>Agaricomycetes</taxon>
        <taxon>Agaricomycetidae</taxon>
        <taxon>Agaricales</taxon>
        <taxon>Marasmiineae</taxon>
        <taxon>Mycenaceae</taxon>
        <taxon>Mycena</taxon>
    </lineage>
</organism>
<keyword evidence="4" id="KW-1185">Reference proteome</keyword>
<evidence type="ECO:0000256" key="1">
    <source>
        <dbReference type="SAM" id="MobiDB-lite"/>
    </source>
</evidence>
<feature type="transmembrane region" description="Helical" evidence="2">
    <location>
        <begin position="6"/>
        <end position="33"/>
    </location>
</feature>
<keyword evidence="2" id="KW-0472">Membrane</keyword>
<sequence length="330" mass="34952">MDFGFIWIGGIVGLGCVGFTWMELLGWLGALVAESFVEDVDGRRRLHPTALVAALVGWITRYFKISLPVLLESAVWIATVIYFGWIPRTCATGASLVLNSVLDGLDWCWASLLDSDGRVDLEFTHQHVTSVSPPLRPWSNATRGAWTSKLLRSPSRLCNPPRRHRSSTIRTPTLRVKMWTQTQTQAGTPAPASTLTSEPGFGFGFGTAPAAVPDPNPEPEALYTSGGQDAAEIALQLDVAPTVVTGDGGEAEAKPREKQTQTETPAPAPPAPDNPEPQPEPEAHAVVTPAAPAGDDEAPTHQATAAAKAGGKNNAGGKNGGKGKKKKGKK</sequence>
<keyword evidence="2" id="KW-1133">Transmembrane helix</keyword>
<keyword evidence="2" id="KW-0812">Transmembrane</keyword>
<feature type="region of interest" description="Disordered" evidence="1">
    <location>
        <begin position="245"/>
        <end position="330"/>
    </location>
</feature>
<comment type="caution">
    <text evidence="3">The sequence shown here is derived from an EMBL/GenBank/DDBJ whole genome shotgun (WGS) entry which is preliminary data.</text>
</comment>
<dbReference type="AlphaFoldDB" id="A0AAD6VBE5"/>
<dbReference type="Proteomes" id="UP001219525">
    <property type="component" value="Unassembled WGS sequence"/>
</dbReference>
<protein>
    <submittedName>
        <fullName evidence="3">Uncharacterized protein</fullName>
    </submittedName>
</protein>
<evidence type="ECO:0000256" key="2">
    <source>
        <dbReference type="SAM" id="Phobius"/>
    </source>
</evidence>
<gene>
    <name evidence="3" type="ORF">GGX14DRAFT_633744</name>
</gene>
<feature type="transmembrane region" description="Helical" evidence="2">
    <location>
        <begin position="69"/>
        <end position="86"/>
    </location>
</feature>
<evidence type="ECO:0000313" key="4">
    <source>
        <dbReference type="Proteomes" id="UP001219525"/>
    </source>
</evidence>
<dbReference type="EMBL" id="JARJCW010000034">
    <property type="protein sequence ID" value="KAJ7208216.1"/>
    <property type="molecule type" value="Genomic_DNA"/>
</dbReference>
<feature type="compositionally biased region" description="Pro residues" evidence="1">
    <location>
        <begin position="266"/>
        <end position="280"/>
    </location>
</feature>
<name>A0AAD6VBE5_9AGAR</name>